<feature type="compositionally biased region" description="Basic residues" evidence="1">
    <location>
        <begin position="1212"/>
        <end position="1223"/>
    </location>
</feature>
<dbReference type="GO" id="GO:0006370">
    <property type="term" value="P:7-methylguanosine mRNA capping"/>
    <property type="evidence" value="ECO:0007669"/>
    <property type="project" value="TreeGrafter"/>
</dbReference>
<dbReference type="InterPro" id="IPR050851">
    <property type="entry name" value="mRNA_Cap_2O-Ribose_MeTrfase"/>
</dbReference>
<feature type="compositionally biased region" description="Low complexity" evidence="1">
    <location>
        <begin position="1236"/>
        <end position="1252"/>
    </location>
</feature>
<dbReference type="OrthoDB" id="429597at2759"/>
<sequence length="1278" mass="143985">MNHTFTFETNLNDIFAGDDVAKSEKSCDYCVKRKRVCRCETIRRELGSEDAAEIAELQERRRYYDEICNKIVGKYKDVVNRFEYDKDVVSFIKKNKINDEVECEDWIYFYELLKERRIVERCIDTKGGREAVTLNSFHFDEEANFISCLNYYLKVHKLHHVVHSWMGMSVNPFDEYSPGGARHAGVGHSGGVSGYGGDSDHVSGYGGDSDHVSGYGGDSDHVSGYGRDSDRVSGYARDAAAPEGKRFHPLYYYLYVQENERWISGLNNSGRIIHPENINHVWNQTVRESNNKVKLFQLITANSVSADDVTDYCKREKKNQQVEEQNSHVSKIGSISQLVCALGMVDVGGCFIMKMKLSFDNFLLSIFSILAICFKNLEVYRPSCCHLRNVVFLVGVHFNGITSIFLSSLNNWVQGAQREVVSLLGEQHTLGMLGAIDSPGVSVPGDPPGGVDPGRSFKGRSIIPRKWIKQSFFREYQKCIHHFVDYLIYYLKKCINVSNTNLMKKNIEDTKRMYLSQFFEEHRLVDLRKRDKLLSRLLDDLYFDLWRIIPPGSGESAEGGEKGESGESGESGENRESRENGADKGDHLEEADGEDCRKHFPYEGAPFSKKELQKLRSSLQLPPQAATERGIFFETRGPTTNGECANRGGSLHKYRKQITALLRRIDFKGDRAPSRKRRGSRSNRVADPPRGLFQLDEDLIRKRVFSFDKALLEKHEAEFEGLLKKQAYFTNKNWFRCYLQKEACHFVSPFYLGKDLYRDIQLFRQHIYYNQCDASINSLKQVLKRYEPVCSSYVMDGSELCSSVIDCLFVLKNCAHVDLTEGCPFLQNFLVISGDASAGVFSFFSKFGSGCHVLLQGGGSSGVGGEPPEAAPPLNVQELFQRKTPYKHFSELLKDRLEGKSVCPFVLIDLNTHLFPSYVHVAEKEIKTKSYLVSSLIICFNYLKKGGNLLLHLSSALTFFTAGLLYVLVCAFDRVEFFLPPSCDGIDLGFYICCHNFGGNYVYRHYVQFLWEALICNQHLEEKIPGSATSVATTPGEANAKRKKGELYLSVPLFFLMNKHFVSLLKRFNSFYFTHHLNVCRHFLREPKYFYPNRTLVKCLVTHFFRAYVLPEGAGRSFGRVFKSVSIHCEEDGSDEDGSDALGSDQLDSDVLGSDQLDSDRLDSDDDGRGHLPVGDATGSDFSSLDVPSRGEGVDGGRRAPRGGASPPERNNKKKQKIRRNRSRSGSLSGSGSGGARVASEGSEADGSSSESNYSLAFEYKNVPSEISVSETAWGDSS</sequence>
<proteinExistence type="predicted"/>
<dbReference type="GO" id="GO:0005634">
    <property type="term" value="C:nucleus"/>
    <property type="evidence" value="ECO:0007669"/>
    <property type="project" value="TreeGrafter"/>
</dbReference>
<feature type="region of interest" description="Disordered" evidence="1">
    <location>
        <begin position="554"/>
        <end position="602"/>
    </location>
</feature>
<dbReference type="Proteomes" id="UP000053776">
    <property type="component" value="Unassembled WGS sequence"/>
</dbReference>
<evidence type="ECO:0008006" key="4">
    <source>
        <dbReference type="Google" id="ProtNLM"/>
    </source>
</evidence>
<feature type="region of interest" description="Disordered" evidence="1">
    <location>
        <begin position="1132"/>
        <end position="1253"/>
    </location>
</feature>
<dbReference type="Gene3D" id="3.40.50.12760">
    <property type="match status" value="2"/>
</dbReference>
<gene>
    <name evidence="2" type="ORF">PVMG_04360</name>
</gene>
<protein>
    <recommendedName>
        <fullName evidence="4">Ribosomal RNA methyltransferase FtsJ domain-containing protein</fullName>
    </recommendedName>
</protein>
<accession>A0A0J9TLD6</accession>
<evidence type="ECO:0000256" key="1">
    <source>
        <dbReference type="SAM" id="MobiDB-lite"/>
    </source>
</evidence>
<feature type="compositionally biased region" description="Basic and acidic residues" evidence="1">
    <location>
        <begin position="1158"/>
        <end position="1170"/>
    </location>
</feature>
<evidence type="ECO:0000313" key="2">
    <source>
        <dbReference type="EMBL" id="KMZ95567.1"/>
    </source>
</evidence>
<feature type="compositionally biased region" description="Basic and acidic residues" evidence="1">
    <location>
        <begin position="572"/>
        <end position="601"/>
    </location>
</feature>
<dbReference type="EMBL" id="KQ234984">
    <property type="protein sequence ID" value="KMZ95567.1"/>
    <property type="molecule type" value="Genomic_DNA"/>
</dbReference>
<organism evidence="2 3">
    <name type="scientific">Plasmodium vivax Mauritania I</name>
    <dbReference type="NCBI Taxonomy" id="1035515"/>
    <lineage>
        <taxon>Eukaryota</taxon>
        <taxon>Sar</taxon>
        <taxon>Alveolata</taxon>
        <taxon>Apicomplexa</taxon>
        <taxon>Aconoidasida</taxon>
        <taxon>Haemosporida</taxon>
        <taxon>Plasmodiidae</taxon>
        <taxon>Plasmodium</taxon>
        <taxon>Plasmodium (Plasmodium)</taxon>
    </lineage>
</organism>
<evidence type="ECO:0000313" key="3">
    <source>
        <dbReference type="Proteomes" id="UP000053776"/>
    </source>
</evidence>
<name>A0A0J9TLD6_PLAVI</name>
<dbReference type="GO" id="GO:0004483">
    <property type="term" value="F:methyltransferase cap1 activity"/>
    <property type="evidence" value="ECO:0007669"/>
    <property type="project" value="TreeGrafter"/>
</dbReference>
<dbReference type="PANTHER" id="PTHR16121:SF2">
    <property type="entry name" value="CAP-SPECIFIC MRNA (NUCLEOSIDE-2'-O-)-METHYLTRANSFERASE 2"/>
    <property type="match status" value="1"/>
</dbReference>
<feature type="region of interest" description="Disordered" evidence="1">
    <location>
        <begin position="206"/>
        <end position="232"/>
    </location>
</feature>
<dbReference type="GO" id="GO:0005737">
    <property type="term" value="C:cytoplasm"/>
    <property type="evidence" value="ECO:0007669"/>
    <property type="project" value="TreeGrafter"/>
</dbReference>
<reference evidence="2 3" key="1">
    <citation type="submission" date="2011-08" db="EMBL/GenBank/DDBJ databases">
        <title>The Genome Sequence of Plasmodium vivax Mauritania I.</title>
        <authorList>
            <consortium name="The Broad Institute Genome Sequencing Platform"/>
            <consortium name="The Broad Institute Genome Sequencing Center for Infectious Disease"/>
            <person name="Neafsey D."/>
            <person name="Carlton J."/>
            <person name="Barnwell J."/>
            <person name="Collins W."/>
            <person name="Escalante A."/>
            <person name="Mullikin J."/>
            <person name="Saul A."/>
            <person name="Guigo R."/>
            <person name="Camara F."/>
            <person name="Young S.K."/>
            <person name="Zeng Q."/>
            <person name="Gargeya S."/>
            <person name="Fitzgerald M."/>
            <person name="Haas B."/>
            <person name="Abouelleil A."/>
            <person name="Alvarado L."/>
            <person name="Arachchi H.M."/>
            <person name="Berlin A."/>
            <person name="Brown A."/>
            <person name="Chapman S.B."/>
            <person name="Chen Z."/>
            <person name="Dunbar C."/>
            <person name="Freedman E."/>
            <person name="Gearin G."/>
            <person name="Gellesch M."/>
            <person name="Goldberg J."/>
            <person name="Griggs A."/>
            <person name="Gujja S."/>
            <person name="Heiman D."/>
            <person name="Howarth C."/>
            <person name="Larson L."/>
            <person name="Lui A."/>
            <person name="MacDonald P.J.P."/>
            <person name="Montmayeur A."/>
            <person name="Murphy C."/>
            <person name="Neiman D."/>
            <person name="Pearson M."/>
            <person name="Priest M."/>
            <person name="Roberts A."/>
            <person name="Saif S."/>
            <person name="Shea T."/>
            <person name="Shenoy N."/>
            <person name="Sisk P."/>
            <person name="Stolte C."/>
            <person name="Sykes S."/>
            <person name="Wortman J."/>
            <person name="Nusbaum C."/>
            <person name="Birren B."/>
        </authorList>
    </citation>
    <scope>NUCLEOTIDE SEQUENCE [LARGE SCALE GENOMIC DNA]</scope>
    <source>
        <strain evidence="2 3">Mauritania I</strain>
    </source>
</reference>
<dbReference type="PANTHER" id="PTHR16121">
    <property type="entry name" value="CAP-SPECIFIC MRNA (NUCLEOSIDE-2'-O-)-METHYLTRANSFERASE 1-RELATED"/>
    <property type="match status" value="1"/>
</dbReference>
<dbReference type="AlphaFoldDB" id="A0A0J9TLD6"/>